<feature type="region of interest" description="Disordered" evidence="1">
    <location>
        <begin position="251"/>
        <end position="276"/>
    </location>
</feature>
<dbReference type="KEGG" id="pcot:PCOAH_00012930"/>
<dbReference type="InterPro" id="IPR008780">
    <property type="entry name" value="Plasmodium_Vir"/>
</dbReference>
<dbReference type="GeneID" id="30908019"/>
<evidence type="ECO:0000313" key="3">
    <source>
        <dbReference type="Proteomes" id="UP000092716"/>
    </source>
</evidence>
<dbReference type="EMBL" id="CP016244">
    <property type="protein sequence ID" value="ANQ07040.1"/>
    <property type="molecule type" value="Genomic_DNA"/>
</dbReference>
<gene>
    <name evidence="2" type="ORF">PCOAH_00012930</name>
</gene>
<evidence type="ECO:0000256" key="1">
    <source>
        <dbReference type="SAM" id="MobiDB-lite"/>
    </source>
</evidence>
<feature type="region of interest" description="Disordered" evidence="1">
    <location>
        <begin position="319"/>
        <end position="398"/>
    </location>
</feature>
<keyword evidence="3" id="KW-1185">Reference proteome</keyword>
<feature type="compositionally biased region" description="Polar residues" evidence="1">
    <location>
        <begin position="336"/>
        <end position="379"/>
    </location>
</feature>
<sequence>MSETAPVELDPNNLPSHQNFYSKFDTADKSECSSIGVTPEQLKSQLESKFSGCEQIINGAEKIAKAYCSACKMKQEWKSKSKPDDDENTSCEFFNFWLGDQYGDKLNGKTLSNLLSAIHTTLTGGNSSNKCRTYYRGSNETLVSHMKIIFDYFYDHEEVNNRLMKNGLKCEGNWMGYLEGIASACITMREACPNKEEKDSNSYCKDFHTKYGVHCDLAEALNLYCTEAATLDGDKKYSSVKQKLKAERQQAQTATQAEAEKQAAQEQSAQAKSKLEEAVHQANKASSLSSTFGTIAALELPALAYFLFKYKPWSSWFGNHSSGNGRSRKRRAIGRNFSSSTEDTLTEYSTETSTIGQTENSAVRSSVATYPRHSTQGQSTRRRNNNAGGRGMVGYQNM</sequence>
<organism evidence="2 3">
    <name type="scientific">Plasmodium coatneyi</name>
    <dbReference type="NCBI Taxonomy" id="208452"/>
    <lineage>
        <taxon>Eukaryota</taxon>
        <taxon>Sar</taxon>
        <taxon>Alveolata</taxon>
        <taxon>Apicomplexa</taxon>
        <taxon>Aconoidasida</taxon>
        <taxon>Haemosporida</taxon>
        <taxon>Plasmodiidae</taxon>
        <taxon>Plasmodium</taxon>
    </lineage>
</organism>
<dbReference type="RefSeq" id="XP_019913735.1">
    <property type="nucleotide sequence ID" value="XM_020058102.1"/>
</dbReference>
<dbReference type="Pfam" id="PF05795">
    <property type="entry name" value="Plasmodium_Vir"/>
    <property type="match status" value="1"/>
</dbReference>
<dbReference type="Proteomes" id="UP000092716">
    <property type="component" value="Chromosome 6"/>
</dbReference>
<evidence type="ECO:0000313" key="2">
    <source>
        <dbReference type="EMBL" id="ANQ07040.1"/>
    </source>
</evidence>
<reference evidence="3" key="1">
    <citation type="submission" date="2016-06" db="EMBL/GenBank/DDBJ databases">
        <title>First high quality genome sequence of Plasmodium coatneyi using continuous long reads from single molecule, real-time sequencing.</title>
        <authorList>
            <person name="Chien J.-T."/>
            <person name="Pakala S.B."/>
            <person name="Geraldo J.A."/>
            <person name="Lapp S.A."/>
            <person name="Barnwell J.W."/>
            <person name="Kissinger J.C."/>
            <person name="Galinski M.R."/>
            <person name="Humphrey J.C."/>
        </authorList>
    </citation>
    <scope>NUCLEOTIDE SEQUENCE [LARGE SCALE GENOMIC DNA]</scope>
    <source>
        <strain evidence="3">Hackeri</strain>
    </source>
</reference>
<dbReference type="VEuPathDB" id="PlasmoDB:PCOAH_00012930"/>
<proteinExistence type="predicted"/>
<name>A0A1B1DWA6_9APIC</name>
<accession>A0A1B1DWA6</accession>
<dbReference type="AlphaFoldDB" id="A0A1B1DWA6"/>
<protein>
    <submittedName>
        <fullName evidence="2">KIR-like protein</fullName>
    </submittedName>
</protein>